<name>A0ABN0NWQ7_TRELE</name>
<dbReference type="EMBL" id="AWVH01000044">
    <property type="protein sequence ID" value="ERJ91687.1"/>
    <property type="molecule type" value="Genomic_DNA"/>
</dbReference>
<feature type="domain" description="DUF4015" evidence="1">
    <location>
        <begin position="343"/>
        <end position="674"/>
    </location>
</feature>
<dbReference type="Pfam" id="PF13200">
    <property type="entry name" value="DUF4015"/>
    <property type="match status" value="1"/>
</dbReference>
<gene>
    <name evidence="2" type="ORF">HMPREF9193_02143</name>
</gene>
<sequence>MSPVFTHIPPSYNETLVGTDKGLFALSSLASVPLWTHGAVDKILYSNGWFFLTSKGVVFSSDLKTFELRNNGLPVNTIKEYENGKKTFIYEVRPLKDLELLNGSTQVLVTLTKNEVFITKDAGLHWASLGFNSKTAGAKAVCAAMLDEKTPSGSKKVLTVFLSHPLFGLSYIHPDAPGAKWIDLTAGFELMPSLTNIDEISDITALSARNQNGEETTEIYATQTFLPRLYRLDWKNKRGITIAKGTEPADTWDSLSAVGKRLAFMSMEGIIVYDTASDTVVPQTGGMEKIMRLLNGIQNEVRCGWFPSWLTGLDAPLSLSELWLAKAAYIHSDYASQIGGKKSIYVPAGQVRTQEGIDKFANIIESNKLNSLVIDMKDDYGLLRYRSSDEFVLQKATESMYALDIDAFIKTFKEKNVYLIARIVVFKDRNLYRYAGGKYAVWDSRKKAPWLGIKGVEEVVDENGAVTGTQNAFYDEHWVDPYSEEVWEYNAAIAKELIHKGFDEIQFDYIRFPTDGKNIADTSYRWKDKGMDMESALISFLSYVRKNIRAPIGIDIYGANGWYRSSARTGQDVELMSPYVDVICPMLYPSHFEQSFLAYEPIAERPYRIYFYGAYRNTVIARRRVLVRPWVQAFYLNVSFDRKFYNKDYVLREIFGVRDSVDNGYMYWNNSGRYVDIDTDIGSMQDGAAYPWEKAERDAGLRKPALSGF</sequence>
<dbReference type="Proteomes" id="UP000016649">
    <property type="component" value="Unassembled WGS sequence"/>
</dbReference>
<evidence type="ECO:0000259" key="1">
    <source>
        <dbReference type="Pfam" id="PF13200"/>
    </source>
</evidence>
<dbReference type="Gene3D" id="3.20.20.80">
    <property type="entry name" value="Glycosidases"/>
    <property type="match status" value="1"/>
</dbReference>
<accession>A0ABN0NWQ7</accession>
<keyword evidence="3" id="KW-1185">Reference proteome</keyword>
<comment type="caution">
    <text evidence="2">The sequence shown here is derived from an EMBL/GenBank/DDBJ whole genome shotgun (WGS) entry which is preliminary data.</text>
</comment>
<dbReference type="InterPro" id="IPR017853">
    <property type="entry name" value="GH"/>
</dbReference>
<evidence type="ECO:0000313" key="3">
    <source>
        <dbReference type="Proteomes" id="UP000016649"/>
    </source>
</evidence>
<proteinExistence type="predicted"/>
<evidence type="ECO:0000313" key="2">
    <source>
        <dbReference type="EMBL" id="ERJ91687.1"/>
    </source>
</evidence>
<reference evidence="2 3" key="1">
    <citation type="submission" date="2013-08" db="EMBL/GenBank/DDBJ databases">
        <authorList>
            <person name="Weinstock G."/>
            <person name="Sodergren E."/>
            <person name="Wylie T."/>
            <person name="Fulton L."/>
            <person name="Fulton R."/>
            <person name="Fronick C."/>
            <person name="O'Laughlin M."/>
            <person name="Godfrey J."/>
            <person name="Miner T."/>
            <person name="Herter B."/>
            <person name="Appelbaum E."/>
            <person name="Cordes M."/>
            <person name="Lek S."/>
            <person name="Wollam A."/>
            <person name="Pepin K.H."/>
            <person name="Palsikar V.B."/>
            <person name="Mitreva M."/>
            <person name="Wilson R.K."/>
        </authorList>
    </citation>
    <scope>NUCLEOTIDE SEQUENCE [LARGE SCALE GENOMIC DNA]</scope>
    <source>
        <strain evidence="2 3">ATCC 700332</strain>
    </source>
</reference>
<protein>
    <recommendedName>
        <fullName evidence="1">DUF4015 domain-containing protein</fullName>
    </recommendedName>
</protein>
<dbReference type="InterPro" id="IPR025275">
    <property type="entry name" value="DUF4015"/>
</dbReference>
<dbReference type="SUPFAM" id="SSF51445">
    <property type="entry name" value="(Trans)glycosidases"/>
    <property type="match status" value="1"/>
</dbReference>
<organism evidence="2 3">
    <name type="scientific">Treponema lecithinolyticum ATCC 700332</name>
    <dbReference type="NCBI Taxonomy" id="1321815"/>
    <lineage>
        <taxon>Bacteria</taxon>
        <taxon>Pseudomonadati</taxon>
        <taxon>Spirochaetota</taxon>
        <taxon>Spirochaetia</taxon>
        <taxon>Spirochaetales</taxon>
        <taxon>Treponemataceae</taxon>
        <taxon>Treponema</taxon>
    </lineage>
</organism>